<accession>A0A6A4P8W4</accession>
<dbReference type="AlphaFoldDB" id="A0A6A4P8W4"/>
<sequence length="109" mass="12043">MLTLTKTTEAQNHFLNLMKTNPSQANQKCATIHYHGAISLFKNAKVHLVRDPITASHDARLAGNGPHYCADAINVEKINDQSIFYINKALLLLSDIASVAARKLVNDMK</sequence>
<evidence type="ECO:0000313" key="1">
    <source>
        <dbReference type="EMBL" id="KAE9599475.1"/>
    </source>
</evidence>
<name>A0A6A4P8W4_LUPAL</name>
<gene>
    <name evidence="1" type="ORF">Lalb_Chr14g0362601</name>
</gene>
<evidence type="ECO:0000313" key="2">
    <source>
        <dbReference type="Proteomes" id="UP000447434"/>
    </source>
</evidence>
<reference evidence="2" key="1">
    <citation type="journal article" date="2020" name="Nat. Commun.">
        <title>Genome sequence of the cluster root forming white lupin.</title>
        <authorList>
            <person name="Hufnagel B."/>
            <person name="Marques A."/>
            <person name="Soriano A."/>
            <person name="Marques L."/>
            <person name="Divol F."/>
            <person name="Doumas P."/>
            <person name="Sallet E."/>
            <person name="Mancinotti D."/>
            <person name="Carrere S."/>
            <person name="Marande W."/>
            <person name="Arribat S."/>
            <person name="Keller J."/>
            <person name="Huneau C."/>
            <person name="Blein T."/>
            <person name="Aime D."/>
            <person name="Laguerre M."/>
            <person name="Taylor J."/>
            <person name="Schubert V."/>
            <person name="Nelson M."/>
            <person name="Geu-Flores F."/>
            <person name="Crespi M."/>
            <person name="Gallardo-Guerrero K."/>
            <person name="Delaux P.-M."/>
            <person name="Salse J."/>
            <person name="Berges H."/>
            <person name="Guyot R."/>
            <person name="Gouzy J."/>
            <person name="Peret B."/>
        </authorList>
    </citation>
    <scope>NUCLEOTIDE SEQUENCE [LARGE SCALE GENOMIC DNA]</scope>
    <source>
        <strain evidence="2">cv. Amiga</strain>
    </source>
</reference>
<protein>
    <recommendedName>
        <fullName evidence="3">Pectinesterase inhibitor domain-containing protein</fullName>
    </recommendedName>
</protein>
<dbReference type="OrthoDB" id="1094634at2759"/>
<evidence type="ECO:0008006" key="3">
    <source>
        <dbReference type="Google" id="ProtNLM"/>
    </source>
</evidence>
<proteinExistence type="predicted"/>
<dbReference type="Proteomes" id="UP000447434">
    <property type="component" value="Chromosome 14"/>
</dbReference>
<comment type="caution">
    <text evidence="1">The sequence shown here is derived from an EMBL/GenBank/DDBJ whole genome shotgun (WGS) entry which is preliminary data.</text>
</comment>
<dbReference type="PANTHER" id="PTHR31890">
    <property type="entry name" value="PLANT INVERTASE/PECTIN METHYLESTERASE INHIBITOR SUPERFAMILY PROTEIN"/>
    <property type="match status" value="1"/>
</dbReference>
<keyword evidence="2" id="KW-1185">Reference proteome</keyword>
<dbReference type="PANTHER" id="PTHR31890:SF9">
    <property type="entry name" value="PLANT INVERTASE_PECTIN METHYLESTERASE INHIBITOR SUPERFAMILY PROTEIN"/>
    <property type="match status" value="1"/>
</dbReference>
<dbReference type="EMBL" id="WOCE01000014">
    <property type="protein sequence ID" value="KAE9599475.1"/>
    <property type="molecule type" value="Genomic_DNA"/>
</dbReference>
<organism evidence="1 2">
    <name type="scientific">Lupinus albus</name>
    <name type="common">White lupine</name>
    <name type="synonym">Lupinus termis</name>
    <dbReference type="NCBI Taxonomy" id="3870"/>
    <lineage>
        <taxon>Eukaryota</taxon>
        <taxon>Viridiplantae</taxon>
        <taxon>Streptophyta</taxon>
        <taxon>Embryophyta</taxon>
        <taxon>Tracheophyta</taxon>
        <taxon>Spermatophyta</taxon>
        <taxon>Magnoliopsida</taxon>
        <taxon>eudicotyledons</taxon>
        <taxon>Gunneridae</taxon>
        <taxon>Pentapetalae</taxon>
        <taxon>rosids</taxon>
        <taxon>fabids</taxon>
        <taxon>Fabales</taxon>
        <taxon>Fabaceae</taxon>
        <taxon>Papilionoideae</taxon>
        <taxon>50 kb inversion clade</taxon>
        <taxon>genistoids sensu lato</taxon>
        <taxon>core genistoids</taxon>
        <taxon>Genisteae</taxon>
        <taxon>Lupinus</taxon>
    </lineage>
</organism>